<dbReference type="InterPro" id="IPR056546">
    <property type="entry name" value="MreB_MamK-like"/>
</dbReference>
<dbReference type="NCBIfam" id="NF010539">
    <property type="entry name" value="PRK13927.1"/>
    <property type="match status" value="1"/>
</dbReference>
<evidence type="ECO:0000256" key="4">
    <source>
        <dbReference type="ARBA" id="ARBA00022960"/>
    </source>
</evidence>
<comment type="function">
    <text evidence="6">Forms membrane-associated dynamic filaments that are essential for cell shape determination. Acts by regulating cell wall synthesis and cell elongation, and thus cell shape. A feedback loop between cell geometry and MreB localization may maintain elongated cell shape by targeting cell wall growth to regions of negative cell wall curvature.</text>
</comment>
<accession>A0A7X5KNP4</accession>
<comment type="similarity">
    <text evidence="5 6">Belongs to the FtsA/MreB family.</text>
</comment>
<keyword evidence="8" id="KW-1185">Reference proteome</keyword>
<dbReference type="AlphaFoldDB" id="A0A7X5KNP4"/>
<dbReference type="Pfam" id="PF06723">
    <property type="entry name" value="MreB_Mbl"/>
    <property type="match status" value="1"/>
</dbReference>
<name>A0A7X5KNP4_9FIRM</name>
<reference evidence="7 8" key="1">
    <citation type="submission" date="2020-01" db="EMBL/GenBank/DDBJ databases">
        <title>Anaeroalcalibacter tamaniensis gen. nov., sp. nov., moderately halophilic strictly anaerobic fermenter bacterium from mud volcano of Taman peninsula.</title>
        <authorList>
            <person name="Frolova A."/>
            <person name="Merkel A.Y."/>
            <person name="Slobodkin A.I."/>
        </authorList>
    </citation>
    <scope>NUCLEOTIDE SEQUENCE [LARGE SCALE GENOMIC DNA]</scope>
    <source>
        <strain evidence="7 8">F-3ap</strain>
    </source>
</reference>
<dbReference type="InterPro" id="IPR004753">
    <property type="entry name" value="MreB"/>
</dbReference>
<dbReference type="NCBIfam" id="TIGR00904">
    <property type="entry name" value="mreB"/>
    <property type="match status" value="1"/>
</dbReference>
<evidence type="ECO:0000256" key="5">
    <source>
        <dbReference type="ARBA" id="ARBA00023458"/>
    </source>
</evidence>
<evidence type="ECO:0000313" key="7">
    <source>
        <dbReference type="EMBL" id="NDL66947.1"/>
    </source>
</evidence>
<feature type="binding site" evidence="6">
    <location>
        <begin position="155"/>
        <end position="157"/>
    </location>
    <ligand>
        <name>ATP</name>
        <dbReference type="ChEBI" id="CHEBI:30616"/>
    </ligand>
</feature>
<feature type="binding site" evidence="6">
    <location>
        <begin position="283"/>
        <end position="286"/>
    </location>
    <ligand>
        <name>ATP</name>
        <dbReference type="ChEBI" id="CHEBI:30616"/>
    </ligand>
</feature>
<protein>
    <recommendedName>
        <fullName evidence="6">Cell shape-determining protein MreB</fullName>
    </recommendedName>
</protein>
<keyword evidence="2 6" id="KW-0547">Nucleotide-binding</keyword>
<dbReference type="HAMAP" id="MF_02207">
    <property type="entry name" value="MreB"/>
    <property type="match status" value="1"/>
</dbReference>
<dbReference type="SUPFAM" id="SSF53067">
    <property type="entry name" value="Actin-like ATPase domain"/>
    <property type="match status" value="2"/>
</dbReference>
<dbReference type="GO" id="GO:0005524">
    <property type="term" value="F:ATP binding"/>
    <property type="evidence" value="ECO:0007669"/>
    <property type="project" value="UniProtKB-KW"/>
</dbReference>
<evidence type="ECO:0000256" key="6">
    <source>
        <dbReference type="HAMAP-Rule" id="MF_02207"/>
    </source>
</evidence>
<comment type="subunit">
    <text evidence="6">Forms polymers.</text>
</comment>
<dbReference type="CDD" id="cd10225">
    <property type="entry name" value="ASKHA_NBD_MreB-like"/>
    <property type="match status" value="1"/>
</dbReference>
<evidence type="ECO:0000256" key="3">
    <source>
        <dbReference type="ARBA" id="ARBA00022840"/>
    </source>
</evidence>
<dbReference type="PRINTS" id="PR01652">
    <property type="entry name" value="SHAPEPROTEIN"/>
</dbReference>
<dbReference type="PANTHER" id="PTHR42749">
    <property type="entry name" value="CELL SHAPE-DETERMINING PROTEIN MREB"/>
    <property type="match status" value="1"/>
</dbReference>
<proteinExistence type="inferred from homology"/>
<comment type="caution">
    <text evidence="7">The sequence shown here is derived from an EMBL/GenBank/DDBJ whole genome shotgun (WGS) entry which is preliminary data.</text>
</comment>
<dbReference type="GO" id="GO:0005737">
    <property type="term" value="C:cytoplasm"/>
    <property type="evidence" value="ECO:0007669"/>
    <property type="project" value="UniProtKB-SubCell"/>
</dbReference>
<organism evidence="7 8">
    <name type="scientific">Anaerotalea alkaliphila</name>
    <dbReference type="NCBI Taxonomy" id="2662126"/>
    <lineage>
        <taxon>Bacteria</taxon>
        <taxon>Bacillati</taxon>
        <taxon>Bacillota</taxon>
        <taxon>Clostridia</taxon>
        <taxon>Eubacteriales</taxon>
        <taxon>Anaerotalea</taxon>
    </lineage>
</organism>
<dbReference type="GO" id="GO:0008360">
    <property type="term" value="P:regulation of cell shape"/>
    <property type="evidence" value="ECO:0007669"/>
    <property type="project" value="UniProtKB-UniRule"/>
</dbReference>
<keyword evidence="4 6" id="KW-0133">Cell shape</keyword>
<keyword evidence="3 6" id="KW-0067">ATP-binding</keyword>
<evidence type="ECO:0000256" key="2">
    <source>
        <dbReference type="ARBA" id="ARBA00022741"/>
    </source>
</evidence>
<gene>
    <name evidence="6" type="primary">mreB</name>
    <name evidence="7" type="ORF">GXN74_04185</name>
</gene>
<evidence type="ECO:0000313" key="8">
    <source>
        <dbReference type="Proteomes" id="UP000461585"/>
    </source>
</evidence>
<dbReference type="GO" id="GO:0000902">
    <property type="term" value="P:cell morphogenesis"/>
    <property type="evidence" value="ECO:0007669"/>
    <property type="project" value="InterPro"/>
</dbReference>
<evidence type="ECO:0000256" key="1">
    <source>
        <dbReference type="ARBA" id="ARBA00022490"/>
    </source>
</evidence>
<comment type="subcellular location">
    <subcellularLocation>
        <location evidence="6">Cytoplasm</location>
    </subcellularLocation>
    <text evidence="6">Membrane-associated.</text>
</comment>
<dbReference type="InterPro" id="IPR043129">
    <property type="entry name" value="ATPase_NBD"/>
</dbReference>
<dbReference type="RefSeq" id="WP_162369672.1">
    <property type="nucleotide sequence ID" value="NZ_JAAEEH010000007.1"/>
</dbReference>
<dbReference type="PANTHER" id="PTHR42749:SF1">
    <property type="entry name" value="CELL SHAPE-DETERMINING PROTEIN MREB"/>
    <property type="match status" value="1"/>
</dbReference>
<dbReference type="Gene3D" id="3.30.420.40">
    <property type="match status" value="3"/>
</dbReference>
<keyword evidence="1 6" id="KW-0963">Cytoplasm</keyword>
<sequence length="320" mass="34361">MFSSDIGVDLGTTNVLVYIRGKGVVVREPSVVAVNQRTKEVTAIGQEAYEMIGRTPDSIVAVRPLKDGVISNMTLAEQMLKMFIQKAVGYRLKKPLVRICVPSGVTEVERRAFEDVAYQAGARKVEIIEEPLAAAMGAGIDVNEPFGTMVVDIGGGTTDIAVISLRGTVLSSSIKLGGDHFDEVIIHHIRKAYNLMIGQRTAEDAKIAIGSVVPREEPLQYTVKGRSLLSGLPEAVTISSSELEPAMREVATKIVEAIHMIIEKTPPELLGDISERGMILTGGGSLLHGMDQLISSKTGLSVLVADDPMSCVVKGLFHEK</sequence>
<dbReference type="Proteomes" id="UP000461585">
    <property type="component" value="Unassembled WGS sequence"/>
</dbReference>
<comment type="caution">
    <text evidence="6">Lacks conserved residue(s) required for the propagation of feature annotation.</text>
</comment>
<dbReference type="EMBL" id="JAAEEH010000007">
    <property type="protein sequence ID" value="NDL66947.1"/>
    <property type="molecule type" value="Genomic_DNA"/>
</dbReference>